<gene>
    <name evidence="2" type="ORF">A7S51_11185</name>
</gene>
<sequence length="281" mass="32073">MSKLTPVFKCCNEMTLISSWPESYPYAAGMPEIVLLTRIFDVAACQYAQPFAQSYKAITGYDLPFTTLADDEIAAIRDACTRFIADTEELKKVAQKEVDKAKKHISDIRSGVIRSDDRYPLKAMLDDAEMRLLNEEKRRDGIHEKLDKKIRVLKAVINVKHDDDLSHIINISLRDFSGNVSTRVNCYKSMFAALQRITSLSNEMRVKIEAGSVILRRSNTEGEFINEQIDKVTFDYYRGDNEALRNCMTLAEYTELRLSKIKEDARIDTVIKLGLNEPVID</sequence>
<comment type="caution">
    <text evidence="2">The sequence shown here is derived from an EMBL/GenBank/DDBJ whole genome shotgun (WGS) entry which is preliminary data.</text>
</comment>
<keyword evidence="1" id="KW-0175">Coiled coil</keyword>
<protein>
    <submittedName>
        <fullName evidence="2">Uncharacterized protein</fullName>
    </submittedName>
</protein>
<dbReference type="EMBL" id="MLTE01000006">
    <property type="protein sequence ID" value="OHJ52724.1"/>
    <property type="molecule type" value="Genomic_DNA"/>
</dbReference>
<reference evidence="2" key="1">
    <citation type="submission" date="2016-09" db="EMBL/GenBank/DDBJ databases">
        <title>Whole genome sequencing of Salmonella enterica.</title>
        <authorList>
            <person name="Bell R."/>
        </authorList>
    </citation>
    <scope>NUCLEOTIDE SEQUENCE [LARGE SCALE GENOMIC DNA]</scope>
    <source>
        <strain evidence="2">CFSAN044929</strain>
    </source>
</reference>
<dbReference type="AlphaFoldDB" id="A0A3F3IYU8"/>
<evidence type="ECO:0000313" key="2">
    <source>
        <dbReference type="EMBL" id="OHJ52724.1"/>
    </source>
</evidence>
<organism evidence="2">
    <name type="scientific">Salmonella enterica</name>
    <name type="common">Salmonella choleraesuis</name>
    <dbReference type="NCBI Taxonomy" id="28901"/>
    <lineage>
        <taxon>Bacteria</taxon>
        <taxon>Pseudomonadati</taxon>
        <taxon>Pseudomonadota</taxon>
        <taxon>Gammaproteobacteria</taxon>
        <taxon>Enterobacterales</taxon>
        <taxon>Enterobacteriaceae</taxon>
        <taxon>Salmonella</taxon>
    </lineage>
</organism>
<feature type="coiled-coil region" evidence="1">
    <location>
        <begin position="84"/>
        <end position="145"/>
    </location>
</feature>
<evidence type="ECO:0000256" key="1">
    <source>
        <dbReference type="SAM" id="Coils"/>
    </source>
</evidence>
<accession>A0A3F3IYU8</accession>
<dbReference type="Proteomes" id="UP000866740">
    <property type="component" value="Unassembled WGS sequence"/>
</dbReference>
<dbReference type="RefSeq" id="WP_070801653.1">
    <property type="nucleotide sequence ID" value="NZ_MLTE01000006.1"/>
</dbReference>
<proteinExistence type="predicted"/>
<name>A0A3F3IYU8_SALER</name>